<feature type="transmembrane region" description="Helical" evidence="1">
    <location>
        <begin position="229"/>
        <end position="252"/>
    </location>
</feature>
<sequence>MAIISFLPQFLRIHTKHGITGISSSYVLCNLISSTEQFTLYYYLLFNEYDPRGGTVFLHTPPSAGDWFSLCHNAIISLFFLGLCEYPSVIPPAVTQYFLISFAQVLRHSGYRVFRGAIYAGFLLISTIPLLIESLWPMKHGLYRNVLSTFFAIVHMGCIYPIVTGLGILAMFCQAREICKVPFPNALSVYSLAMQAVVFMLVAVAWIWSLPFEYDGHWNWTTFYTWYTYVGWAIVNAFIFALGQAALLVMALRHSSVPIALQHGEAEPTLG</sequence>
<keyword evidence="3" id="KW-1185">Reference proteome</keyword>
<dbReference type="AlphaFoldDB" id="A0A1V6NEJ8"/>
<evidence type="ECO:0000313" key="3">
    <source>
        <dbReference type="Proteomes" id="UP000191408"/>
    </source>
</evidence>
<keyword evidence="1" id="KW-1133">Transmembrane helix</keyword>
<name>A0A1V6NEJ8_PENPO</name>
<reference evidence="3" key="1">
    <citation type="journal article" date="2017" name="Nat. Microbiol.">
        <title>Global analysis of biosynthetic gene clusters reveals vast potential of secondary metabolite production in Penicillium species.</title>
        <authorList>
            <person name="Nielsen J.C."/>
            <person name="Grijseels S."/>
            <person name="Prigent S."/>
            <person name="Ji B."/>
            <person name="Dainat J."/>
            <person name="Nielsen K.F."/>
            <person name="Frisvad J.C."/>
            <person name="Workman M."/>
            <person name="Nielsen J."/>
        </authorList>
    </citation>
    <scope>NUCLEOTIDE SEQUENCE [LARGE SCALE GENOMIC DNA]</scope>
    <source>
        <strain evidence="3">IBT 4502</strain>
    </source>
</reference>
<dbReference type="EMBL" id="MDYM01000010">
    <property type="protein sequence ID" value="OQD63111.1"/>
    <property type="molecule type" value="Genomic_DNA"/>
</dbReference>
<protein>
    <submittedName>
        <fullName evidence="2">Uncharacterized protein</fullName>
    </submittedName>
</protein>
<keyword evidence="1" id="KW-0472">Membrane</keyword>
<keyword evidence="1" id="KW-0812">Transmembrane</keyword>
<proteinExistence type="predicted"/>
<evidence type="ECO:0000313" key="2">
    <source>
        <dbReference type="EMBL" id="OQD63111.1"/>
    </source>
</evidence>
<comment type="caution">
    <text evidence="2">The sequence shown here is derived from an EMBL/GenBank/DDBJ whole genome shotgun (WGS) entry which is preliminary data.</text>
</comment>
<feature type="transmembrane region" description="Helical" evidence="1">
    <location>
        <begin position="152"/>
        <end position="175"/>
    </location>
</feature>
<accession>A0A1V6NEJ8</accession>
<feature type="transmembrane region" description="Helical" evidence="1">
    <location>
        <begin position="113"/>
        <end position="132"/>
    </location>
</feature>
<gene>
    <name evidence="2" type="ORF">PENPOL_c010G02252</name>
</gene>
<organism evidence="2 3">
    <name type="scientific">Penicillium polonicum</name>
    <dbReference type="NCBI Taxonomy" id="60169"/>
    <lineage>
        <taxon>Eukaryota</taxon>
        <taxon>Fungi</taxon>
        <taxon>Dikarya</taxon>
        <taxon>Ascomycota</taxon>
        <taxon>Pezizomycotina</taxon>
        <taxon>Eurotiomycetes</taxon>
        <taxon>Eurotiomycetidae</taxon>
        <taxon>Eurotiales</taxon>
        <taxon>Aspergillaceae</taxon>
        <taxon>Penicillium</taxon>
    </lineage>
</organism>
<feature type="transmembrane region" description="Helical" evidence="1">
    <location>
        <begin position="187"/>
        <end position="209"/>
    </location>
</feature>
<dbReference type="STRING" id="60169.A0A1V6NEJ8"/>
<evidence type="ECO:0000256" key="1">
    <source>
        <dbReference type="SAM" id="Phobius"/>
    </source>
</evidence>
<dbReference type="Proteomes" id="UP000191408">
    <property type="component" value="Unassembled WGS sequence"/>
</dbReference>
<dbReference type="OrthoDB" id="5139341at2759"/>